<comment type="caution">
    <text evidence="1">The sequence shown here is derived from an EMBL/GenBank/DDBJ whole genome shotgun (WGS) entry which is preliminary data.</text>
</comment>
<sequence length="274" mass="30322">MSDAPSTVQAYISRRQSPEARTVGELYGTENFCHFLYSLVRMDRPATVVELGCGGAATALMAAQALHENGHGRLWTVDNGSDWDSDVVRGPCLYAGGYGESTISYPDFIHALCDRLGLAERLSLVEMTLDGETFFDPGQKVDMLFADATPSHAEGCLALLKYYLPRVSDYASIFIDRAGTINHAWLLLRYVVASLQAGKIPRHLVDGASQQEVDAMQRLVRSCEFQLINLTETAHGKKNKAQNSRAWIKIQPHDYVPHNDVLTFGSVTSPWELK</sequence>
<dbReference type="Proteomes" id="UP000541185">
    <property type="component" value="Unassembled WGS sequence"/>
</dbReference>
<proteinExistence type="predicted"/>
<evidence type="ECO:0000313" key="2">
    <source>
        <dbReference type="Proteomes" id="UP000541185"/>
    </source>
</evidence>
<dbReference type="InterPro" id="IPR029063">
    <property type="entry name" value="SAM-dependent_MTases_sf"/>
</dbReference>
<evidence type="ECO:0008006" key="3">
    <source>
        <dbReference type="Google" id="ProtNLM"/>
    </source>
</evidence>
<name>A0A848GYF9_9BURK</name>
<organism evidence="1 2">
    <name type="scientific">Ramlibacter agri</name>
    <dbReference type="NCBI Taxonomy" id="2728837"/>
    <lineage>
        <taxon>Bacteria</taxon>
        <taxon>Pseudomonadati</taxon>
        <taxon>Pseudomonadota</taxon>
        <taxon>Betaproteobacteria</taxon>
        <taxon>Burkholderiales</taxon>
        <taxon>Comamonadaceae</taxon>
        <taxon>Ramlibacter</taxon>
    </lineage>
</organism>
<dbReference type="EMBL" id="JABBFX010000001">
    <property type="protein sequence ID" value="NML43197.1"/>
    <property type="molecule type" value="Genomic_DNA"/>
</dbReference>
<gene>
    <name evidence="1" type="ORF">HHL11_05505</name>
</gene>
<accession>A0A848GYF9</accession>
<dbReference type="AlphaFoldDB" id="A0A848GYF9"/>
<protein>
    <recommendedName>
        <fullName evidence="3">Class I SAM-dependent methyltransferase</fullName>
    </recommendedName>
</protein>
<reference evidence="1 2" key="1">
    <citation type="submission" date="2020-04" db="EMBL/GenBank/DDBJ databases">
        <title>Ramlibacter sp. G-1-2-2 isolated from soil.</title>
        <authorList>
            <person name="Dahal R.H."/>
        </authorList>
    </citation>
    <scope>NUCLEOTIDE SEQUENCE [LARGE SCALE GENOMIC DNA]</scope>
    <source>
        <strain evidence="1 2">G-1-2-2</strain>
    </source>
</reference>
<dbReference type="RefSeq" id="WP_169417420.1">
    <property type="nucleotide sequence ID" value="NZ_JABBFX010000001.1"/>
</dbReference>
<keyword evidence="2" id="KW-1185">Reference proteome</keyword>
<dbReference type="SUPFAM" id="SSF53335">
    <property type="entry name" value="S-adenosyl-L-methionine-dependent methyltransferases"/>
    <property type="match status" value="1"/>
</dbReference>
<dbReference type="Gene3D" id="3.40.50.150">
    <property type="entry name" value="Vaccinia Virus protein VP39"/>
    <property type="match status" value="1"/>
</dbReference>
<dbReference type="Pfam" id="PF13578">
    <property type="entry name" value="Methyltransf_24"/>
    <property type="match status" value="1"/>
</dbReference>
<evidence type="ECO:0000313" key="1">
    <source>
        <dbReference type="EMBL" id="NML43197.1"/>
    </source>
</evidence>